<dbReference type="AlphaFoldDB" id="A0A3P1V0J2"/>
<feature type="compositionally biased region" description="Polar residues" evidence="1">
    <location>
        <begin position="1"/>
        <end position="10"/>
    </location>
</feature>
<dbReference type="Proteomes" id="UP000271272">
    <property type="component" value="Unassembled WGS sequence"/>
</dbReference>
<proteinExistence type="predicted"/>
<keyword evidence="3" id="KW-1185">Reference proteome</keyword>
<protein>
    <submittedName>
        <fullName evidence="2">DUF393 domain-containing protein</fullName>
    </submittedName>
</protein>
<evidence type="ECO:0000256" key="1">
    <source>
        <dbReference type="SAM" id="MobiDB-lite"/>
    </source>
</evidence>
<name>A0A3P1V0J2_9ACTO</name>
<evidence type="ECO:0000313" key="2">
    <source>
        <dbReference type="EMBL" id="RRD26113.1"/>
    </source>
</evidence>
<dbReference type="InterPro" id="IPR007263">
    <property type="entry name" value="DCC1-like"/>
</dbReference>
<sequence>MSSVRDTSSAEAPGSRAPRLGYPHQPGSVADGRQRGALMRRWGTGFDAVEAQLDEAMRELMAMTGAPEVPSRPVAVFVYDDGCGPCSRFVGFMRSRVDGDRVRFMGGRAYRGPGAELTGRTALLVTDQGVRIEQEAIGGLLRHARWPWRWLGRIIVWRPLRTPGRLVYRWVAGARHRLPVGACTLDLP</sequence>
<accession>A0A3P1V0J2</accession>
<dbReference type="OrthoDB" id="9813713at2"/>
<dbReference type="GO" id="GO:0015035">
    <property type="term" value="F:protein-disulfide reductase activity"/>
    <property type="evidence" value="ECO:0007669"/>
    <property type="project" value="InterPro"/>
</dbReference>
<dbReference type="EMBL" id="RQZC01000022">
    <property type="protein sequence ID" value="RRD26113.1"/>
    <property type="molecule type" value="Genomic_DNA"/>
</dbReference>
<feature type="region of interest" description="Disordered" evidence="1">
    <location>
        <begin position="1"/>
        <end position="32"/>
    </location>
</feature>
<organism evidence="2 3">
    <name type="scientific">Actinomyces bowdenii</name>
    <dbReference type="NCBI Taxonomy" id="131109"/>
    <lineage>
        <taxon>Bacteria</taxon>
        <taxon>Bacillati</taxon>
        <taxon>Actinomycetota</taxon>
        <taxon>Actinomycetes</taxon>
        <taxon>Actinomycetales</taxon>
        <taxon>Actinomycetaceae</taxon>
        <taxon>Actinomyces</taxon>
    </lineage>
</organism>
<reference evidence="2 3" key="1">
    <citation type="submission" date="2018-11" db="EMBL/GenBank/DDBJ databases">
        <title>Genomes From Bacteria Associated with the Canine Oral Cavity: a Test Case for Automated Genome-Based Taxonomic Assignment.</title>
        <authorList>
            <person name="Coil D.A."/>
            <person name="Jospin G."/>
            <person name="Darling A.E."/>
            <person name="Wallis C."/>
            <person name="Davis I.J."/>
            <person name="Harris S."/>
            <person name="Eisen J.A."/>
            <person name="Holcombe L.J."/>
            <person name="O'Flynn C."/>
        </authorList>
    </citation>
    <scope>NUCLEOTIDE SEQUENCE [LARGE SCALE GENOMIC DNA]</scope>
    <source>
        <strain evidence="2 3">OH5050</strain>
    </source>
</reference>
<gene>
    <name evidence="2" type="ORF">EII10_10470</name>
</gene>
<comment type="caution">
    <text evidence="2">The sequence shown here is derived from an EMBL/GenBank/DDBJ whole genome shotgun (WGS) entry which is preliminary data.</text>
</comment>
<dbReference type="Pfam" id="PF04134">
    <property type="entry name" value="DCC1-like"/>
    <property type="match status" value="1"/>
</dbReference>
<evidence type="ECO:0000313" key="3">
    <source>
        <dbReference type="Proteomes" id="UP000271272"/>
    </source>
</evidence>